<accession>M6F7J6</accession>
<dbReference type="AlphaFoldDB" id="M6F7J6"/>
<protein>
    <submittedName>
        <fullName evidence="1">Uncharacterized protein</fullName>
    </submittedName>
</protein>
<evidence type="ECO:0000313" key="1">
    <source>
        <dbReference type="EMBL" id="EMK24763.1"/>
    </source>
</evidence>
<evidence type="ECO:0000313" key="2">
    <source>
        <dbReference type="Proteomes" id="UP000011980"/>
    </source>
</evidence>
<reference evidence="1 2" key="1">
    <citation type="submission" date="2013-01" db="EMBL/GenBank/DDBJ databases">
        <authorList>
            <person name="Harkins D.M."/>
            <person name="Durkin A.S."/>
            <person name="Brinkac L.M."/>
            <person name="Haft D.H."/>
            <person name="Selengut J.D."/>
            <person name="Sanka R."/>
            <person name="DePew J."/>
            <person name="Purushe J."/>
            <person name="Galloway R.L."/>
            <person name="Vinetz J.M."/>
            <person name="Sutton G.G."/>
            <person name="Nierman W.C."/>
            <person name="Fouts D.E."/>
        </authorList>
    </citation>
    <scope>NUCLEOTIDE SEQUENCE [LARGE SCALE GENOMIC DNA]</scope>
    <source>
        <strain evidence="1 2">Nikolaevo</strain>
    </source>
</reference>
<name>M6F7J6_9LEPT</name>
<sequence>MIAQNSLRFLDKLDIKTEENEFFKNSIYYEFDVGKNFSKNKSSYIHLWK</sequence>
<gene>
    <name evidence="1" type="ORF">LEP1GSC008_1920</name>
</gene>
<dbReference type="PATRIC" id="fig|1240687.3.peg.1667"/>
<dbReference type="Proteomes" id="UP000011980">
    <property type="component" value="Unassembled WGS sequence"/>
</dbReference>
<comment type="caution">
    <text evidence="1">The sequence shown here is derived from an EMBL/GenBank/DDBJ whole genome shotgun (WGS) entry which is preliminary data.</text>
</comment>
<proteinExistence type="predicted"/>
<dbReference type="EMBL" id="ANCE01000086">
    <property type="protein sequence ID" value="EMK24763.1"/>
    <property type="molecule type" value="Genomic_DNA"/>
</dbReference>
<organism evidence="1 2">
    <name type="scientific">Leptospira kirschneri serovar Bulgarica str. Nikolaevo</name>
    <dbReference type="NCBI Taxonomy" id="1240687"/>
    <lineage>
        <taxon>Bacteria</taxon>
        <taxon>Pseudomonadati</taxon>
        <taxon>Spirochaetota</taxon>
        <taxon>Spirochaetia</taxon>
        <taxon>Leptospirales</taxon>
        <taxon>Leptospiraceae</taxon>
        <taxon>Leptospira</taxon>
    </lineage>
</organism>